<dbReference type="SMART" id="SM00487">
    <property type="entry name" value="DEXDc"/>
    <property type="match status" value="1"/>
</dbReference>
<feature type="binding site" evidence="12">
    <location>
        <position position="446"/>
    </location>
    <ligand>
        <name>Zn(2+)</name>
        <dbReference type="ChEBI" id="CHEBI:29105"/>
        <label>2</label>
    </ligand>
</feature>
<evidence type="ECO:0000256" key="10">
    <source>
        <dbReference type="ARBA" id="ARBA00023235"/>
    </source>
</evidence>
<dbReference type="NCBIfam" id="TIGR00595">
    <property type="entry name" value="priA"/>
    <property type="match status" value="1"/>
</dbReference>
<dbReference type="RefSeq" id="WP_011589517.1">
    <property type="nucleotide sequence ID" value="NC_008260.1"/>
</dbReference>
<dbReference type="InterPro" id="IPR041222">
    <property type="entry name" value="PriA_3primeBD"/>
</dbReference>
<dbReference type="NCBIfam" id="NF004067">
    <property type="entry name" value="PRK05580.1-4"/>
    <property type="match status" value="1"/>
</dbReference>
<dbReference type="Pfam" id="PF00271">
    <property type="entry name" value="Helicase_C"/>
    <property type="match status" value="1"/>
</dbReference>
<dbReference type="GO" id="GO:0003677">
    <property type="term" value="F:DNA binding"/>
    <property type="evidence" value="ECO:0007669"/>
    <property type="project" value="UniProtKB-UniRule"/>
</dbReference>
<dbReference type="EMBL" id="AM286690">
    <property type="protein sequence ID" value="CAL17689.1"/>
    <property type="molecule type" value="Genomic_DNA"/>
</dbReference>
<dbReference type="GO" id="GO:0006302">
    <property type="term" value="P:double-strand break repair"/>
    <property type="evidence" value="ECO:0007669"/>
    <property type="project" value="InterPro"/>
</dbReference>
<evidence type="ECO:0000256" key="6">
    <source>
        <dbReference type="ARBA" id="ARBA00022806"/>
    </source>
</evidence>
<dbReference type="CDD" id="cd18804">
    <property type="entry name" value="SF2_C_priA"/>
    <property type="match status" value="1"/>
</dbReference>
<dbReference type="HAMAP" id="MF_00983">
    <property type="entry name" value="PriA"/>
    <property type="match status" value="1"/>
</dbReference>
<comment type="catalytic activity">
    <reaction evidence="11 12">
        <text>ATP + H2O = ADP + phosphate + H(+)</text>
        <dbReference type="Rhea" id="RHEA:13065"/>
        <dbReference type="ChEBI" id="CHEBI:15377"/>
        <dbReference type="ChEBI" id="CHEBI:15378"/>
        <dbReference type="ChEBI" id="CHEBI:30616"/>
        <dbReference type="ChEBI" id="CHEBI:43474"/>
        <dbReference type="ChEBI" id="CHEBI:456216"/>
        <dbReference type="EC" id="5.6.2.4"/>
    </reaction>
</comment>
<dbReference type="GO" id="GO:0006269">
    <property type="term" value="P:DNA replication, synthesis of primer"/>
    <property type="evidence" value="ECO:0007669"/>
    <property type="project" value="UniProtKB-KW"/>
</dbReference>
<dbReference type="InterPro" id="IPR014001">
    <property type="entry name" value="Helicase_ATP-bd"/>
</dbReference>
<comment type="cofactor">
    <cofactor evidence="12">
        <name>Zn(2+)</name>
        <dbReference type="ChEBI" id="CHEBI:29105"/>
    </cofactor>
    <text evidence="12">Binds 2 zinc ions per subunit.</text>
</comment>
<dbReference type="Pfam" id="PF18074">
    <property type="entry name" value="PriA_C"/>
    <property type="match status" value="1"/>
</dbReference>
<dbReference type="STRING" id="393595.ABO_2241"/>
<comment type="subunit">
    <text evidence="12">Component of the replication restart primosome.</text>
</comment>
<evidence type="ECO:0000256" key="3">
    <source>
        <dbReference type="ARBA" id="ARBA00022723"/>
    </source>
</evidence>
<evidence type="ECO:0000256" key="8">
    <source>
        <dbReference type="ARBA" id="ARBA00022840"/>
    </source>
</evidence>
<keyword evidence="8 12" id="KW-0067">ATP-binding</keyword>
<dbReference type="FunFam" id="3.40.50.300:FF:000489">
    <property type="entry name" value="Primosome assembly protein PriA"/>
    <property type="match status" value="1"/>
</dbReference>
<dbReference type="OrthoDB" id="9759544at2"/>
<dbReference type="GO" id="GO:0016887">
    <property type="term" value="F:ATP hydrolysis activity"/>
    <property type="evidence" value="ECO:0007669"/>
    <property type="project" value="RHEA"/>
</dbReference>
<keyword evidence="2 12" id="KW-0235">DNA replication</keyword>
<dbReference type="eggNOG" id="COG1198">
    <property type="taxonomic scope" value="Bacteria"/>
</dbReference>
<dbReference type="Gene3D" id="3.40.1440.60">
    <property type="entry name" value="PriA, 3(prime) DNA-binding domain"/>
    <property type="match status" value="1"/>
</dbReference>
<dbReference type="InterPro" id="IPR005259">
    <property type="entry name" value="PriA"/>
</dbReference>
<evidence type="ECO:0000256" key="1">
    <source>
        <dbReference type="ARBA" id="ARBA00022515"/>
    </source>
</evidence>
<dbReference type="InterPro" id="IPR041236">
    <property type="entry name" value="PriA_C"/>
</dbReference>
<evidence type="ECO:0000256" key="11">
    <source>
        <dbReference type="ARBA" id="ARBA00048988"/>
    </source>
</evidence>
<dbReference type="EC" id="5.6.2.4" evidence="12"/>
<comment type="similarity">
    <text evidence="12">Belongs to the helicase family. PriA subfamily.</text>
</comment>
<dbReference type="GO" id="GO:1990077">
    <property type="term" value="C:primosome complex"/>
    <property type="evidence" value="ECO:0007669"/>
    <property type="project" value="UniProtKB-UniRule"/>
</dbReference>
<feature type="binding site" evidence="12">
    <location>
        <position position="443"/>
    </location>
    <ligand>
        <name>Zn(2+)</name>
        <dbReference type="ChEBI" id="CHEBI:29105"/>
        <label>2</label>
    </ligand>
</feature>
<feature type="domain" description="Helicase ATP-binding" evidence="13">
    <location>
        <begin position="209"/>
        <end position="375"/>
    </location>
</feature>
<proteinExistence type="inferred from homology"/>
<name>Q0VMA9_ALCBS</name>
<dbReference type="PANTHER" id="PTHR30580:SF0">
    <property type="entry name" value="PRIMOSOMAL PROTEIN N"/>
    <property type="match status" value="1"/>
</dbReference>
<organism evidence="14 15">
    <name type="scientific">Alcanivorax borkumensis (strain ATCC 700651 / DSM 11573 / NCIMB 13689 / SK2)</name>
    <dbReference type="NCBI Taxonomy" id="393595"/>
    <lineage>
        <taxon>Bacteria</taxon>
        <taxon>Pseudomonadati</taxon>
        <taxon>Pseudomonadota</taxon>
        <taxon>Gammaproteobacteria</taxon>
        <taxon>Oceanospirillales</taxon>
        <taxon>Alcanivoracaceae</taxon>
        <taxon>Alcanivorax</taxon>
    </lineage>
</organism>
<reference evidence="14 15" key="1">
    <citation type="journal article" date="2006" name="Nat. Biotechnol.">
        <title>Genome sequence of the ubiquitous hydrocarbon-degrading marine bacterium Alcanivorax borkumensis.</title>
        <authorList>
            <person name="Schneiker S."/>
            <person name="Martins dos Santos V.A.P."/>
            <person name="Bartels D."/>
            <person name="Bekel T."/>
            <person name="Brecht M."/>
            <person name="Buhrmester J."/>
            <person name="Chernikova T.N."/>
            <person name="Denaro R."/>
            <person name="Ferrer M."/>
            <person name="Gertler C."/>
            <person name="Goesmann A."/>
            <person name="Golyshina O.V."/>
            <person name="Kaminski F."/>
            <person name="Khachane A.N."/>
            <person name="Lang S."/>
            <person name="Linke B."/>
            <person name="McHardy A.C."/>
            <person name="Meyer F."/>
            <person name="Nechitaylo T."/>
            <person name="Puehler A."/>
            <person name="Regenhardt D."/>
            <person name="Rupp O."/>
            <person name="Sabirova J.S."/>
            <person name="Selbitschka W."/>
            <person name="Yakimov M.M."/>
            <person name="Timmis K.N."/>
            <person name="Vorhoelter F.-J."/>
            <person name="Weidner S."/>
            <person name="Kaiser O."/>
            <person name="Golyshin P.N."/>
        </authorList>
    </citation>
    <scope>NUCLEOTIDE SEQUENCE [LARGE SCALE GENOMIC DNA]</scope>
    <source>
        <strain evidence="15">ATCC 700651 / DSM 11573 / NCIMB 13689 / SK2</strain>
    </source>
</reference>
<sequence length="724" mass="79926">MSSKNTLQIALPVPLPGCFDYALHGTVIPPRGSRVKVPFGRRTLIGLVHGHAPSDYPKLKAVEAVIDEEPVLPDELYQLCERAARYYHHPLGEVLNYALPTLLRQGGDAQASLEKRWQISERGQHVSDDQVSRAPRQRDALRILREHPQGLSSAMLAALDVSASALNSLREKSWANQIHVDTRPEVPRETLAQAPLAANAEQRGAIQAIQKAKGFAPFLLDGITGSGKTEVYLQAMAPLLAAGKQVMVLVPEIGLTPQTVQRFKQRFAVPVVTLHSGLSDRERLDNWLAAREGHARIIIGTRSAIFTPMLNPALIIVDEAHDSSLKQQDGFRYHARDLATWRAQQLEIPVILGSATPALETLHLTRQGRFQWLKLSQRATAQSRPPIEIVDARLAPPGNPLLPLSLQALKQCVEAGNQGLVFINRRGYAPMILCHDCGWQAECKRCDSFLTWHRNDQALRCHHCGYQQPVPSRCPDCGSSAIQEAGSGTEKLTELLEQSLPVPVIRIDRDATRRKGALDAHLAQIQKGEPAVMVGTQMLAKGHHFPKLTLVVILDMDSGFLSADFRGPEQAAQLLLQVAGRSGREGKGRVILQSRHPDHHLLQLAASGDYPQLATTLLEERQMAGLPPHGHLALFRCEAMTMGTAMNFLQQLSTTAVPQDVHVLGPIPAPMEKRAGRFRTQLLLQCSQRAPLHQALNVLLEQARKLPEGRQCRWHVDVDPIDML</sequence>
<dbReference type="PROSITE" id="PS51192">
    <property type="entry name" value="HELICASE_ATP_BIND_1"/>
    <property type="match status" value="1"/>
</dbReference>
<evidence type="ECO:0000256" key="4">
    <source>
        <dbReference type="ARBA" id="ARBA00022741"/>
    </source>
</evidence>
<keyword evidence="5 12" id="KW-0378">Hydrolase</keyword>
<dbReference type="GO" id="GO:0006270">
    <property type="term" value="P:DNA replication initiation"/>
    <property type="evidence" value="ECO:0007669"/>
    <property type="project" value="TreeGrafter"/>
</dbReference>
<dbReference type="GO" id="GO:0006310">
    <property type="term" value="P:DNA recombination"/>
    <property type="evidence" value="ECO:0007669"/>
    <property type="project" value="InterPro"/>
</dbReference>
<protein>
    <recommendedName>
        <fullName evidence="12">Replication restart protein PriA</fullName>
    </recommendedName>
    <alternativeName>
        <fullName evidence="12">ATP-dependent DNA helicase PriA</fullName>
        <ecNumber evidence="12">5.6.2.4</ecNumber>
    </alternativeName>
    <alternativeName>
        <fullName evidence="12">DNA 3'-5' helicase PriA</fullName>
    </alternativeName>
</protein>
<feature type="binding site" evidence="12">
    <location>
        <position position="461"/>
    </location>
    <ligand>
        <name>Zn(2+)</name>
        <dbReference type="ChEBI" id="CHEBI:29105"/>
        <label>2</label>
    </ligand>
</feature>
<dbReference type="InterPro" id="IPR001650">
    <property type="entry name" value="Helicase_C-like"/>
</dbReference>
<keyword evidence="10 12" id="KW-0413">Isomerase</keyword>
<dbReference type="SMART" id="SM00490">
    <property type="entry name" value="HELICc"/>
    <property type="match status" value="1"/>
</dbReference>
<dbReference type="HOGENOM" id="CLU_013353_3_1_6"/>
<dbReference type="Pfam" id="PF18319">
    <property type="entry name" value="Zn_ribbon_PriA"/>
    <property type="match status" value="1"/>
</dbReference>
<dbReference type="InterPro" id="IPR042115">
    <property type="entry name" value="PriA_3primeBD_sf"/>
</dbReference>
<dbReference type="Pfam" id="PF17764">
    <property type="entry name" value="PriA_3primeBD"/>
    <property type="match status" value="1"/>
</dbReference>
<evidence type="ECO:0000313" key="14">
    <source>
        <dbReference type="EMBL" id="CAL17689.1"/>
    </source>
</evidence>
<comment type="function">
    <text evidence="12">Initiates the restart of stalled replication forks, which reloads the replicative helicase on sites other than the origin of replication. Recognizes and binds to abandoned replication forks and remodels them to uncover a helicase loading site. Promotes assembly of the primosome at these replication forks.</text>
</comment>
<dbReference type="AlphaFoldDB" id="Q0VMA9"/>
<dbReference type="PANTHER" id="PTHR30580">
    <property type="entry name" value="PRIMOSOMAL PROTEIN N"/>
    <property type="match status" value="1"/>
</dbReference>
<evidence type="ECO:0000256" key="5">
    <source>
        <dbReference type="ARBA" id="ARBA00022801"/>
    </source>
</evidence>
<feature type="binding site" evidence="12">
    <location>
        <position position="477"/>
    </location>
    <ligand>
        <name>Zn(2+)</name>
        <dbReference type="ChEBI" id="CHEBI:29105"/>
        <label>1</label>
    </ligand>
</feature>
<evidence type="ECO:0000256" key="9">
    <source>
        <dbReference type="ARBA" id="ARBA00023125"/>
    </source>
</evidence>
<evidence type="ECO:0000256" key="2">
    <source>
        <dbReference type="ARBA" id="ARBA00022705"/>
    </source>
</evidence>
<dbReference type="GO" id="GO:0008270">
    <property type="term" value="F:zinc ion binding"/>
    <property type="evidence" value="ECO:0007669"/>
    <property type="project" value="UniProtKB-UniRule"/>
</dbReference>
<keyword evidence="6 12" id="KW-0347">Helicase</keyword>
<keyword evidence="15" id="KW-1185">Reference proteome</keyword>
<keyword evidence="7 12" id="KW-0862">Zinc</keyword>
<evidence type="ECO:0000313" key="15">
    <source>
        <dbReference type="Proteomes" id="UP000008871"/>
    </source>
</evidence>
<keyword evidence="1 12" id="KW-0639">Primosome</keyword>
<dbReference type="KEGG" id="abo:ABO_2241"/>
<keyword evidence="4 12" id="KW-0547">Nucleotide-binding</keyword>
<dbReference type="SUPFAM" id="SSF52540">
    <property type="entry name" value="P-loop containing nucleoside triphosphate hydrolases"/>
    <property type="match status" value="2"/>
</dbReference>
<dbReference type="Pfam" id="PF00270">
    <property type="entry name" value="DEAD"/>
    <property type="match status" value="1"/>
</dbReference>
<dbReference type="GO" id="GO:0043138">
    <property type="term" value="F:3'-5' DNA helicase activity"/>
    <property type="evidence" value="ECO:0007669"/>
    <property type="project" value="UniProtKB-EC"/>
</dbReference>
<dbReference type="InterPro" id="IPR027417">
    <property type="entry name" value="P-loop_NTPase"/>
</dbReference>
<dbReference type="InterPro" id="IPR040498">
    <property type="entry name" value="PriA_CRR"/>
</dbReference>
<dbReference type="GO" id="GO:0005524">
    <property type="term" value="F:ATP binding"/>
    <property type="evidence" value="ECO:0007669"/>
    <property type="project" value="UniProtKB-UniRule"/>
</dbReference>
<evidence type="ECO:0000259" key="13">
    <source>
        <dbReference type="PROSITE" id="PS51192"/>
    </source>
</evidence>
<dbReference type="Gene3D" id="3.40.50.300">
    <property type="entry name" value="P-loop containing nucleotide triphosphate hydrolases"/>
    <property type="match status" value="2"/>
</dbReference>
<feature type="binding site" evidence="12">
    <location>
        <position position="474"/>
    </location>
    <ligand>
        <name>Zn(2+)</name>
        <dbReference type="ChEBI" id="CHEBI:29105"/>
        <label>1</label>
    </ligand>
</feature>
<dbReference type="CDD" id="cd17929">
    <property type="entry name" value="DEXHc_priA"/>
    <property type="match status" value="1"/>
</dbReference>
<feature type="binding site" evidence="12">
    <location>
        <position position="464"/>
    </location>
    <ligand>
        <name>Zn(2+)</name>
        <dbReference type="ChEBI" id="CHEBI:29105"/>
        <label>2</label>
    </ligand>
</feature>
<dbReference type="InterPro" id="IPR011545">
    <property type="entry name" value="DEAD/DEAH_box_helicase_dom"/>
</dbReference>
<evidence type="ECO:0000256" key="7">
    <source>
        <dbReference type="ARBA" id="ARBA00022833"/>
    </source>
</evidence>
<accession>Q0VMA9</accession>
<dbReference type="FunFam" id="3.40.1440.60:FF:000001">
    <property type="entry name" value="Primosomal protein N"/>
    <property type="match status" value="1"/>
</dbReference>
<comment type="catalytic activity">
    <reaction evidence="12">
        <text>Couples ATP hydrolysis with the unwinding of duplex DNA by translocating in the 3'-5' direction.</text>
        <dbReference type="EC" id="5.6.2.4"/>
    </reaction>
</comment>
<gene>
    <name evidence="12 14" type="primary">priA</name>
    <name evidence="14" type="ordered locus">ABO_2241</name>
</gene>
<keyword evidence="3 12" id="KW-0479">Metal-binding</keyword>
<keyword evidence="9 12" id="KW-0238">DNA-binding</keyword>
<dbReference type="Proteomes" id="UP000008871">
    <property type="component" value="Chromosome"/>
</dbReference>
<evidence type="ECO:0000256" key="12">
    <source>
        <dbReference type="HAMAP-Rule" id="MF_00983"/>
    </source>
</evidence>
<feature type="binding site" evidence="12">
    <location>
        <position position="434"/>
    </location>
    <ligand>
        <name>Zn(2+)</name>
        <dbReference type="ChEBI" id="CHEBI:29105"/>
        <label>1</label>
    </ligand>
</feature>
<feature type="binding site" evidence="12">
    <location>
        <position position="437"/>
    </location>
    <ligand>
        <name>Zn(2+)</name>
        <dbReference type="ChEBI" id="CHEBI:29105"/>
        <label>1</label>
    </ligand>
</feature>